<comment type="caution">
    <text evidence="6">The sequence shown here is derived from an EMBL/GenBank/DDBJ whole genome shotgun (WGS) entry which is preliminary data.</text>
</comment>
<dbReference type="EMBL" id="NEVU01000001">
    <property type="protein sequence ID" value="OZI77354.1"/>
    <property type="molecule type" value="Genomic_DNA"/>
</dbReference>
<dbReference type="Pfam" id="PF00126">
    <property type="entry name" value="HTH_1"/>
    <property type="match status" value="1"/>
</dbReference>
<dbReference type="SUPFAM" id="SSF46785">
    <property type="entry name" value="Winged helix' DNA-binding domain"/>
    <property type="match status" value="1"/>
</dbReference>
<dbReference type="PANTHER" id="PTHR30419">
    <property type="entry name" value="HTH-TYPE TRANSCRIPTIONAL REGULATOR YBHD"/>
    <property type="match status" value="1"/>
</dbReference>
<keyword evidence="3" id="KW-0238">DNA-binding</keyword>
<proteinExistence type="inferred from homology"/>
<dbReference type="GO" id="GO:0003700">
    <property type="term" value="F:DNA-binding transcription factor activity"/>
    <property type="evidence" value="ECO:0007669"/>
    <property type="project" value="InterPro"/>
</dbReference>
<dbReference type="InterPro" id="IPR036390">
    <property type="entry name" value="WH_DNA-bd_sf"/>
</dbReference>
<evidence type="ECO:0000256" key="1">
    <source>
        <dbReference type="ARBA" id="ARBA00009437"/>
    </source>
</evidence>
<dbReference type="RefSeq" id="WP_094809898.1">
    <property type="nucleotide sequence ID" value="NZ_NEVU01000001.1"/>
</dbReference>
<dbReference type="Pfam" id="PF03466">
    <property type="entry name" value="LysR_substrate"/>
    <property type="match status" value="1"/>
</dbReference>
<dbReference type="SUPFAM" id="SSF53850">
    <property type="entry name" value="Periplasmic binding protein-like II"/>
    <property type="match status" value="1"/>
</dbReference>
<dbReference type="Gene3D" id="1.10.10.10">
    <property type="entry name" value="Winged helix-like DNA-binding domain superfamily/Winged helix DNA-binding domain"/>
    <property type="match status" value="1"/>
</dbReference>
<protein>
    <submittedName>
        <fullName evidence="6">LysR family transcriptional regulator</fullName>
    </submittedName>
</protein>
<dbReference type="InterPro" id="IPR050950">
    <property type="entry name" value="HTH-type_LysR_regulators"/>
</dbReference>
<evidence type="ECO:0000259" key="5">
    <source>
        <dbReference type="PROSITE" id="PS50931"/>
    </source>
</evidence>
<evidence type="ECO:0000256" key="4">
    <source>
        <dbReference type="ARBA" id="ARBA00023163"/>
    </source>
</evidence>
<dbReference type="InterPro" id="IPR005119">
    <property type="entry name" value="LysR_subst-bd"/>
</dbReference>
<dbReference type="GO" id="GO:0003677">
    <property type="term" value="F:DNA binding"/>
    <property type="evidence" value="ECO:0007669"/>
    <property type="project" value="UniProtKB-KW"/>
</dbReference>
<keyword evidence="7" id="KW-1185">Reference proteome</keyword>
<accession>A0A261VTB3</accession>
<dbReference type="OrthoDB" id="8816280at2"/>
<dbReference type="GO" id="GO:0005829">
    <property type="term" value="C:cytosol"/>
    <property type="evidence" value="ECO:0007669"/>
    <property type="project" value="TreeGrafter"/>
</dbReference>
<dbReference type="Proteomes" id="UP000216429">
    <property type="component" value="Unassembled WGS sequence"/>
</dbReference>
<dbReference type="PROSITE" id="PS50931">
    <property type="entry name" value="HTH_LYSR"/>
    <property type="match status" value="1"/>
</dbReference>
<sequence length="323" mass="34900">MTTSLHSPADDLPDPPSQAEGSVLFARLLKHARLRQLQLLVALQQSGSVVQAAALLHMSQSAATQSLAEMERILGINLFDRHARGLRPTLAGHTLIDTARGILAALEESAESLAAIRRGAQAALRIGTTPAASLSVLSPLLAQLYERHAQLHIDVHEDTSARLLPQLFKGSVDAVFCRKPALLPASFVFKALLEDKPVVIASEEHPLAGRPDLGLAAFKDSRWVFPTAQLAVRDIFEREVLAILPDALRVPISTVSLAVFSSFLRKPDAVALMPQSVLPGMPLGSTLCQLSVRLDSPLAPLGVVFHKEQAPALLGQMLRLWRR</sequence>
<dbReference type="InterPro" id="IPR036388">
    <property type="entry name" value="WH-like_DNA-bd_sf"/>
</dbReference>
<name>A0A261VTB3_9BORD</name>
<keyword evidence="2" id="KW-0805">Transcription regulation</keyword>
<evidence type="ECO:0000256" key="3">
    <source>
        <dbReference type="ARBA" id="ARBA00023125"/>
    </source>
</evidence>
<feature type="domain" description="HTH lysR-type" evidence="5">
    <location>
        <begin position="34"/>
        <end position="89"/>
    </location>
</feature>
<dbReference type="InterPro" id="IPR000847">
    <property type="entry name" value="LysR_HTH_N"/>
</dbReference>
<dbReference type="CDD" id="cd05466">
    <property type="entry name" value="PBP2_LTTR_substrate"/>
    <property type="match status" value="1"/>
</dbReference>
<evidence type="ECO:0000256" key="2">
    <source>
        <dbReference type="ARBA" id="ARBA00023015"/>
    </source>
</evidence>
<evidence type="ECO:0000313" key="7">
    <source>
        <dbReference type="Proteomes" id="UP000216429"/>
    </source>
</evidence>
<gene>
    <name evidence="6" type="ORF">CAL22_02060</name>
</gene>
<reference evidence="7" key="1">
    <citation type="submission" date="2017-05" db="EMBL/GenBank/DDBJ databases">
        <title>Complete and WGS of Bordetella genogroups.</title>
        <authorList>
            <person name="Spilker T."/>
            <person name="Lipuma J."/>
        </authorList>
    </citation>
    <scope>NUCLEOTIDE SEQUENCE [LARGE SCALE GENOMIC DNA]</scope>
    <source>
        <strain evidence="7">AU6712</strain>
    </source>
</reference>
<dbReference type="Gene3D" id="3.40.190.10">
    <property type="entry name" value="Periplasmic binding protein-like II"/>
    <property type="match status" value="2"/>
</dbReference>
<dbReference type="PANTHER" id="PTHR30419:SF8">
    <property type="entry name" value="NITROGEN ASSIMILATION TRANSCRIPTIONAL ACTIVATOR-RELATED"/>
    <property type="match status" value="1"/>
</dbReference>
<dbReference type="AlphaFoldDB" id="A0A261VTB3"/>
<keyword evidence="4" id="KW-0804">Transcription</keyword>
<evidence type="ECO:0000313" key="6">
    <source>
        <dbReference type="EMBL" id="OZI77354.1"/>
    </source>
</evidence>
<organism evidence="6 7">
    <name type="scientific">Bordetella genomosp. 12</name>
    <dbReference type="NCBI Taxonomy" id="463035"/>
    <lineage>
        <taxon>Bacteria</taxon>
        <taxon>Pseudomonadati</taxon>
        <taxon>Pseudomonadota</taxon>
        <taxon>Betaproteobacteria</taxon>
        <taxon>Burkholderiales</taxon>
        <taxon>Alcaligenaceae</taxon>
        <taxon>Bordetella</taxon>
    </lineage>
</organism>
<comment type="similarity">
    <text evidence="1">Belongs to the LysR transcriptional regulatory family.</text>
</comment>